<evidence type="ECO:0000256" key="1">
    <source>
        <dbReference type="ARBA" id="ARBA00022475"/>
    </source>
</evidence>
<dbReference type="PANTHER" id="PTHR43649:SF33">
    <property type="entry name" value="POLYGALACTURONAN_RHAMNOGALACTURONAN-BINDING PROTEIN YTCQ"/>
    <property type="match status" value="1"/>
</dbReference>
<dbReference type="SUPFAM" id="SSF53850">
    <property type="entry name" value="Periplasmic binding protein-like II"/>
    <property type="match status" value="1"/>
</dbReference>
<evidence type="ECO:0000313" key="6">
    <source>
        <dbReference type="EMBL" id="NYE07963.1"/>
    </source>
</evidence>
<reference evidence="7" key="2">
    <citation type="submission" date="2020-08" db="EMBL/GenBank/DDBJ databases">
        <title>The Agave Microbiome: Exploring the role of microbial communities in plant adaptations to desert environments.</title>
        <authorList>
            <person name="Partida-Martinez L.P."/>
        </authorList>
    </citation>
    <scope>NUCLEOTIDE SEQUENCE [LARGE SCALE GENOMIC DNA]</scope>
    <source>
        <strain evidence="7">AT2.8</strain>
    </source>
</reference>
<accession>A0A852TGN3</accession>
<name>A0A852TGN3_9BACI</name>
<dbReference type="PANTHER" id="PTHR43649">
    <property type="entry name" value="ARABINOSE-BINDING PROTEIN-RELATED"/>
    <property type="match status" value="1"/>
</dbReference>
<dbReference type="AlphaFoldDB" id="A0A852TGN3"/>
<evidence type="ECO:0000256" key="5">
    <source>
        <dbReference type="ARBA" id="ARBA00023288"/>
    </source>
</evidence>
<dbReference type="InterPro" id="IPR006059">
    <property type="entry name" value="SBP"/>
</dbReference>
<organism evidence="6 7">
    <name type="scientific">Neobacillus niacini</name>
    <dbReference type="NCBI Taxonomy" id="86668"/>
    <lineage>
        <taxon>Bacteria</taxon>
        <taxon>Bacillati</taxon>
        <taxon>Bacillota</taxon>
        <taxon>Bacilli</taxon>
        <taxon>Bacillales</taxon>
        <taxon>Bacillaceae</taxon>
        <taxon>Neobacillus</taxon>
    </lineage>
</organism>
<evidence type="ECO:0000313" key="7">
    <source>
        <dbReference type="Proteomes" id="UP000548423"/>
    </source>
</evidence>
<keyword evidence="4" id="KW-0564">Palmitate</keyword>
<gene>
    <name evidence="6" type="ORF">F4694_004804</name>
</gene>
<evidence type="ECO:0000256" key="3">
    <source>
        <dbReference type="ARBA" id="ARBA00023136"/>
    </source>
</evidence>
<keyword evidence="2" id="KW-0732">Signal</keyword>
<sequence>MKEVKRLVKILAVALFSLILLVGCQSEKTSEKTENTKETEEESKEPLKFSISMRTLAFTHVENSPNINEDEYVKELEKLTNTDLEIRLMPHNEYSTKMDLMFASGDIPDVVQTSAGYGEGSGQTLQQAVEAGVFLPLDDLIEKYGPNLKKYIPKAAWEKQRYKDGKIYSIPEFLSNPSRRATYIRKDLLDKAGLEVPKTVEETLNVLREFKKMGVAQPFGGRADFKYADTFFGSFDVFPYSSMWEVDKDGKPVPKFFDSKNMEAALKTYKTMYDEGLLHKEFLTIDSKQYKNEAITGNIGMWSMNANELLQWEQQLKENVPEAEIAVVPSPVGPDGKGGYYLYGDVTRAYAINAETKNPERIIKFFDWMLSEEAAKYFTYGIEGKDYTMENGKINYKTPVSVDEVNIERYRTAFLWMVQDTTYIKGLLELTPEGQELIKVYDTILAKEGRDGINFDPPLTALDTLPDLQPGSDTPPKLLMGHMAKMITGAEPISDWPKVVEEWKERGGNKVLEEAADRYKKKEFTESRRK</sequence>
<dbReference type="InterPro" id="IPR050490">
    <property type="entry name" value="Bact_solute-bd_prot1"/>
</dbReference>
<dbReference type="PROSITE" id="PS51257">
    <property type="entry name" value="PROKAR_LIPOPROTEIN"/>
    <property type="match status" value="1"/>
</dbReference>
<dbReference type="Gene3D" id="3.40.190.10">
    <property type="entry name" value="Periplasmic binding protein-like II"/>
    <property type="match status" value="2"/>
</dbReference>
<comment type="caution">
    <text evidence="6">The sequence shown here is derived from an EMBL/GenBank/DDBJ whole genome shotgun (WGS) entry which is preliminary data.</text>
</comment>
<keyword evidence="3" id="KW-0472">Membrane</keyword>
<evidence type="ECO:0000256" key="4">
    <source>
        <dbReference type="ARBA" id="ARBA00023139"/>
    </source>
</evidence>
<dbReference type="CDD" id="cd13580">
    <property type="entry name" value="PBP2_AlgQ_like_1"/>
    <property type="match status" value="1"/>
</dbReference>
<keyword evidence="5" id="KW-0449">Lipoprotein</keyword>
<dbReference type="Pfam" id="PF01547">
    <property type="entry name" value="SBP_bac_1"/>
    <property type="match status" value="1"/>
</dbReference>
<keyword evidence="1" id="KW-1003">Cell membrane</keyword>
<proteinExistence type="predicted"/>
<evidence type="ECO:0000256" key="2">
    <source>
        <dbReference type="ARBA" id="ARBA00022729"/>
    </source>
</evidence>
<reference evidence="7" key="1">
    <citation type="submission" date="2020-07" db="EMBL/GenBank/DDBJ databases">
        <authorList>
            <person name="Partida-Martinez L."/>
            <person name="Huntemann M."/>
            <person name="Clum A."/>
            <person name="Wang J."/>
            <person name="Palaniappan K."/>
            <person name="Ritter S."/>
            <person name="Chen I.-M."/>
            <person name="Stamatis D."/>
            <person name="Reddy T."/>
            <person name="O'Malley R."/>
            <person name="Daum C."/>
            <person name="Shapiro N."/>
            <person name="Ivanova N."/>
            <person name="Kyrpides N."/>
            <person name="Woyke T."/>
        </authorList>
    </citation>
    <scope>NUCLEOTIDE SEQUENCE [LARGE SCALE GENOMIC DNA]</scope>
    <source>
        <strain evidence="7">AT2.8</strain>
    </source>
</reference>
<dbReference type="Proteomes" id="UP000548423">
    <property type="component" value="Unassembled WGS sequence"/>
</dbReference>
<dbReference type="EMBL" id="JACCBX010000011">
    <property type="protein sequence ID" value="NYE07963.1"/>
    <property type="molecule type" value="Genomic_DNA"/>
</dbReference>
<protein>
    <submittedName>
        <fullName evidence="6">Aldouronate transport system substrate-binding protein</fullName>
    </submittedName>
</protein>